<evidence type="ECO:0000256" key="3">
    <source>
        <dbReference type="ARBA" id="ARBA00022795"/>
    </source>
</evidence>
<proteinExistence type="predicted"/>
<dbReference type="Pfam" id="PF05400">
    <property type="entry name" value="FliT"/>
    <property type="match status" value="1"/>
</dbReference>
<evidence type="ECO:0000256" key="2">
    <source>
        <dbReference type="ARBA" id="ARBA00022490"/>
    </source>
</evidence>
<keyword evidence="7" id="KW-1185">Reference proteome</keyword>
<gene>
    <name evidence="6" type="ORF">LMG29739_05241</name>
</gene>
<keyword evidence="4" id="KW-0143">Chaperone</keyword>
<accession>A0A6J5EPN7</accession>
<dbReference type="InterPro" id="IPR008622">
    <property type="entry name" value="FliT"/>
</dbReference>
<dbReference type="EMBL" id="CADIKF010000055">
    <property type="protein sequence ID" value="CAB3768123.1"/>
    <property type="molecule type" value="Genomic_DNA"/>
</dbReference>
<comment type="subcellular location">
    <subcellularLocation>
        <location evidence="1">Cytoplasm</location>
        <location evidence="1">Cytosol</location>
    </subcellularLocation>
</comment>
<keyword evidence="2" id="KW-0963">Cytoplasm</keyword>
<evidence type="ECO:0000313" key="7">
    <source>
        <dbReference type="Proteomes" id="UP000494329"/>
    </source>
</evidence>
<evidence type="ECO:0000256" key="4">
    <source>
        <dbReference type="ARBA" id="ARBA00023186"/>
    </source>
</evidence>
<protein>
    <recommendedName>
        <fullName evidence="5">Flagellar protein FliT</fullName>
    </recommendedName>
</protein>
<evidence type="ECO:0000313" key="6">
    <source>
        <dbReference type="EMBL" id="CAB3768123.1"/>
    </source>
</evidence>
<sequence length="99" mass="11071">MDQNQLLERVVDFTRMIEEAAAIADWPRVARLMERRSPLLESLTLPTSPAALQALRQVRASIDTLRARAQTARTELEVEFGASFKNVQAANAYVNVGML</sequence>
<reference evidence="6 7" key="1">
    <citation type="submission" date="2020-04" db="EMBL/GenBank/DDBJ databases">
        <authorList>
            <person name="De Canck E."/>
        </authorList>
    </citation>
    <scope>NUCLEOTIDE SEQUENCE [LARGE SCALE GENOMIC DNA]</scope>
    <source>
        <strain evidence="6 7">LMG 29739</strain>
    </source>
</reference>
<dbReference type="AlphaFoldDB" id="A0A6J5EPN7"/>
<keyword evidence="3" id="KW-1005">Bacterial flagellum biogenesis</keyword>
<evidence type="ECO:0000256" key="1">
    <source>
        <dbReference type="ARBA" id="ARBA00004514"/>
    </source>
</evidence>
<dbReference type="Proteomes" id="UP000494329">
    <property type="component" value="Unassembled WGS sequence"/>
</dbReference>
<dbReference type="GO" id="GO:0044781">
    <property type="term" value="P:bacterial-type flagellum organization"/>
    <property type="evidence" value="ECO:0007669"/>
    <property type="project" value="UniProtKB-KW"/>
</dbReference>
<organism evidence="6 7">
    <name type="scientific">Paraburkholderia solisilvae</name>
    <dbReference type="NCBI Taxonomy" id="624376"/>
    <lineage>
        <taxon>Bacteria</taxon>
        <taxon>Pseudomonadati</taxon>
        <taxon>Pseudomonadota</taxon>
        <taxon>Betaproteobacteria</taxon>
        <taxon>Burkholderiales</taxon>
        <taxon>Burkholderiaceae</taxon>
        <taxon>Paraburkholderia</taxon>
    </lineage>
</organism>
<evidence type="ECO:0000256" key="5">
    <source>
        <dbReference type="ARBA" id="ARBA00093797"/>
    </source>
</evidence>
<name>A0A6J5EPN7_9BURK</name>